<name>A0ABV1IZ28_9FIRM</name>
<dbReference type="InterPro" id="IPR027417">
    <property type="entry name" value="P-loop_NTPase"/>
</dbReference>
<dbReference type="PANTHER" id="PTHR24220:SF614">
    <property type="entry name" value="ABC TRANSPORTER ATP-BINDING PROTEIN SSO1893-RELATED"/>
    <property type="match status" value="1"/>
</dbReference>
<evidence type="ECO:0000259" key="1">
    <source>
        <dbReference type="Pfam" id="PF00005"/>
    </source>
</evidence>
<accession>A0ABV1IZ28</accession>
<comment type="caution">
    <text evidence="2">The sequence shown here is derived from an EMBL/GenBank/DDBJ whole genome shotgun (WGS) entry which is preliminary data.</text>
</comment>
<keyword evidence="2" id="KW-0067">ATP-binding</keyword>
<proteinExistence type="predicted"/>
<organism evidence="2 3">
    <name type="scientific">Anaerostipes amylophilus</name>
    <dbReference type="NCBI Taxonomy" id="2981779"/>
    <lineage>
        <taxon>Bacteria</taxon>
        <taxon>Bacillati</taxon>
        <taxon>Bacillota</taxon>
        <taxon>Clostridia</taxon>
        <taxon>Lachnospirales</taxon>
        <taxon>Lachnospiraceae</taxon>
        <taxon>Anaerostipes</taxon>
    </lineage>
</organism>
<reference evidence="2 3" key="1">
    <citation type="submission" date="2024-04" db="EMBL/GenBank/DDBJ databases">
        <title>Human intestinal bacterial collection.</title>
        <authorList>
            <person name="Pauvert C."/>
            <person name="Hitch T.C.A."/>
            <person name="Clavel T."/>
        </authorList>
    </citation>
    <scope>NUCLEOTIDE SEQUENCE [LARGE SCALE GENOMIC DNA]</scope>
    <source>
        <strain evidence="2 3">CLA-AA-H249</strain>
    </source>
</reference>
<dbReference type="GO" id="GO:0005524">
    <property type="term" value="F:ATP binding"/>
    <property type="evidence" value="ECO:0007669"/>
    <property type="project" value="UniProtKB-KW"/>
</dbReference>
<gene>
    <name evidence="2" type="ORF">AAAU51_10375</name>
</gene>
<dbReference type="PANTHER" id="PTHR24220">
    <property type="entry name" value="IMPORT ATP-BINDING PROTEIN"/>
    <property type="match status" value="1"/>
</dbReference>
<dbReference type="Gene3D" id="3.40.50.300">
    <property type="entry name" value="P-loop containing nucleotide triphosphate hydrolases"/>
    <property type="match status" value="1"/>
</dbReference>
<keyword evidence="3" id="KW-1185">Reference proteome</keyword>
<dbReference type="InterPro" id="IPR003439">
    <property type="entry name" value="ABC_transporter-like_ATP-bd"/>
</dbReference>
<dbReference type="RefSeq" id="WP_022374969.1">
    <property type="nucleotide sequence ID" value="NZ_JBBNIN010000015.1"/>
</dbReference>
<keyword evidence="2" id="KW-0547">Nucleotide-binding</keyword>
<dbReference type="EMBL" id="JBBNIN010000015">
    <property type="protein sequence ID" value="MEQ2711572.1"/>
    <property type="molecule type" value="Genomic_DNA"/>
</dbReference>
<evidence type="ECO:0000313" key="2">
    <source>
        <dbReference type="EMBL" id="MEQ2711572.1"/>
    </source>
</evidence>
<dbReference type="Pfam" id="PF00005">
    <property type="entry name" value="ABC_tran"/>
    <property type="match status" value="1"/>
</dbReference>
<protein>
    <submittedName>
        <fullName evidence="2">ATP-binding cassette domain-containing protein</fullName>
    </submittedName>
</protein>
<sequence length="119" mass="13507">MGKGKEERVDELLEMADLMKEKYAHPYDLSGGQQQMAALVKVLLADPEILLLDEPTKGMDREHSRRFGELLQKLADEGRTIFMVSHDLEFCAEYADRIGMMFDGKIEGIGEPSELQFTL</sequence>
<dbReference type="Proteomes" id="UP001482154">
    <property type="component" value="Unassembled WGS sequence"/>
</dbReference>
<feature type="domain" description="ABC transporter" evidence="1">
    <location>
        <begin position="6"/>
        <end position="56"/>
    </location>
</feature>
<dbReference type="SUPFAM" id="SSF52540">
    <property type="entry name" value="P-loop containing nucleoside triphosphate hydrolases"/>
    <property type="match status" value="1"/>
</dbReference>
<evidence type="ECO:0000313" key="3">
    <source>
        <dbReference type="Proteomes" id="UP001482154"/>
    </source>
</evidence>
<dbReference type="InterPro" id="IPR015854">
    <property type="entry name" value="ABC_transpr_LolD-like"/>
</dbReference>